<protein>
    <recommendedName>
        <fullName evidence="5">THD domain-containing protein</fullName>
    </recommendedName>
</protein>
<dbReference type="Gene3D" id="2.60.120.40">
    <property type="match status" value="1"/>
</dbReference>
<dbReference type="GO" id="GO:0005125">
    <property type="term" value="F:cytokine activity"/>
    <property type="evidence" value="ECO:0007669"/>
    <property type="project" value="UniProtKB-KW"/>
</dbReference>
<dbReference type="SUPFAM" id="SSF49842">
    <property type="entry name" value="TNF-like"/>
    <property type="match status" value="1"/>
</dbReference>
<comment type="similarity">
    <text evidence="2">Belongs to the tumor necrosis factor family.</text>
</comment>
<dbReference type="InterPro" id="IPR006052">
    <property type="entry name" value="TNF_dom"/>
</dbReference>
<dbReference type="Pfam" id="PF00229">
    <property type="entry name" value="TNF"/>
    <property type="match status" value="1"/>
</dbReference>
<dbReference type="GO" id="GO:0005615">
    <property type="term" value="C:extracellular space"/>
    <property type="evidence" value="ECO:0007669"/>
    <property type="project" value="UniProtKB-KW"/>
</dbReference>
<keyword evidence="3" id="KW-0202">Cytokine</keyword>
<evidence type="ECO:0000313" key="6">
    <source>
        <dbReference type="Ensembl" id="ENSLCAP00010022972.1"/>
    </source>
</evidence>
<evidence type="ECO:0000259" key="5">
    <source>
        <dbReference type="PROSITE" id="PS50049"/>
    </source>
</evidence>
<dbReference type="AlphaFoldDB" id="A0A4W6DDL7"/>
<dbReference type="GO" id="GO:0016020">
    <property type="term" value="C:membrane"/>
    <property type="evidence" value="ECO:0007669"/>
    <property type="project" value="UniProtKB-SubCell"/>
</dbReference>
<name>A0A4W6DDL7_LATCA</name>
<reference evidence="6" key="2">
    <citation type="submission" date="2025-08" db="UniProtKB">
        <authorList>
            <consortium name="Ensembl"/>
        </authorList>
    </citation>
    <scope>IDENTIFICATION</scope>
</reference>
<dbReference type="GO" id="GO:0006955">
    <property type="term" value="P:immune response"/>
    <property type="evidence" value="ECO:0007669"/>
    <property type="project" value="InterPro"/>
</dbReference>
<reference evidence="7" key="1">
    <citation type="submission" date="2015-09" db="EMBL/GenBank/DDBJ databases">
        <authorList>
            <person name="Sai Rama Sridatta P."/>
        </authorList>
    </citation>
    <scope>NUCLEOTIDE SEQUENCE [LARGE SCALE GENOMIC DNA]</scope>
</reference>
<evidence type="ECO:0000256" key="2">
    <source>
        <dbReference type="ARBA" id="ARBA00008670"/>
    </source>
</evidence>
<keyword evidence="7" id="KW-1185">Reference proteome</keyword>
<dbReference type="PROSITE" id="PS50049">
    <property type="entry name" value="THD_2"/>
    <property type="match status" value="1"/>
</dbReference>
<feature type="domain" description="THD" evidence="5">
    <location>
        <begin position="23"/>
        <end position="153"/>
    </location>
</feature>
<evidence type="ECO:0000256" key="1">
    <source>
        <dbReference type="ARBA" id="ARBA00004370"/>
    </source>
</evidence>
<dbReference type="GO" id="GO:0005164">
    <property type="term" value="F:tumor necrosis factor receptor binding"/>
    <property type="evidence" value="ECO:0007669"/>
    <property type="project" value="InterPro"/>
</dbReference>
<dbReference type="Proteomes" id="UP000314980">
    <property type="component" value="Unassembled WGS sequence"/>
</dbReference>
<accession>A0A4W6DDL7</accession>
<dbReference type="GeneTree" id="ENSGT00940000176155"/>
<evidence type="ECO:0000313" key="7">
    <source>
        <dbReference type="Proteomes" id="UP000314980"/>
    </source>
</evidence>
<proteinExistence type="inferred from homology"/>
<evidence type="ECO:0000256" key="4">
    <source>
        <dbReference type="ARBA" id="ARBA00023136"/>
    </source>
</evidence>
<dbReference type="SMART" id="SM00207">
    <property type="entry name" value="TNF"/>
    <property type="match status" value="1"/>
</dbReference>
<dbReference type="PANTHER" id="PTHR11471:SF34">
    <property type="entry name" value="TUMOR NECROSIS FACTOR LIGAND SUPERFAMILY MEMBER 14"/>
    <property type="match status" value="1"/>
</dbReference>
<sequence length="153" mass="17443">LIYFFLPNEGEEGKPSSAQSSKAFAHLRGGSAVVHENEFVHWNIDDDTLLHDIDHRGGRLVIQKEGYYHVYSKISYINTTMFYHSVMLTGPRYKEDITLIKSWKNSVQSLDQSNSCLDGVFHLTKGCTIFVKVSDTSKIFKNPTQNYFGAFII</sequence>
<dbReference type="InParanoid" id="A0A4W6DDL7"/>
<dbReference type="Ensembl" id="ENSLCAT00010023475.1">
    <property type="protein sequence ID" value="ENSLCAP00010022972.1"/>
    <property type="gene ID" value="ENSLCAG00010010793.1"/>
</dbReference>
<evidence type="ECO:0000256" key="3">
    <source>
        <dbReference type="ARBA" id="ARBA00022514"/>
    </source>
</evidence>
<keyword evidence="4" id="KW-0472">Membrane</keyword>
<dbReference type="STRING" id="8187.ENSLCAP00010022972"/>
<dbReference type="InterPro" id="IPR008983">
    <property type="entry name" value="Tumour_necrosis_fac-like_dom"/>
</dbReference>
<comment type="subcellular location">
    <subcellularLocation>
        <location evidence="1">Membrane</location>
    </subcellularLocation>
</comment>
<reference evidence="6" key="3">
    <citation type="submission" date="2025-09" db="UniProtKB">
        <authorList>
            <consortium name="Ensembl"/>
        </authorList>
    </citation>
    <scope>IDENTIFICATION</scope>
</reference>
<organism evidence="6 7">
    <name type="scientific">Lates calcarifer</name>
    <name type="common">Barramundi</name>
    <name type="synonym">Holocentrus calcarifer</name>
    <dbReference type="NCBI Taxonomy" id="8187"/>
    <lineage>
        <taxon>Eukaryota</taxon>
        <taxon>Metazoa</taxon>
        <taxon>Chordata</taxon>
        <taxon>Craniata</taxon>
        <taxon>Vertebrata</taxon>
        <taxon>Euteleostomi</taxon>
        <taxon>Actinopterygii</taxon>
        <taxon>Neopterygii</taxon>
        <taxon>Teleostei</taxon>
        <taxon>Neoteleostei</taxon>
        <taxon>Acanthomorphata</taxon>
        <taxon>Carangaria</taxon>
        <taxon>Carangaria incertae sedis</taxon>
        <taxon>Centropomidae</taxon>
        <taxon>Lates</taxon>
    </lineage>
</organism>
<dbReference type="PANTHER" id="PTHR11471">
    <property type="entry name" value="TUMOR NECROSIS FACTOR FAMILY MEMBER"/>
    <property type="match status" value="1"/>
</dbReference>